<dbReference type="PANTHER" id="PTHR12110:SF48">
    <property type="entry name" value="BLL3656 PROTEIN"/>
    <property type="match status" value="1"/>
</dbReference>
<evidence type="ECO:0000259" key="1">
    <source>
        <dbReference type="Pfam" id="PF01261"/>
    </source>
</evidence>
<dbReference type="InterPro" id="IPR036237">
    <property type="entry name" value="Xyl_isomerase-like_sf"/>
</dbReference>
<gene>
    <name evidence="2" type="ORF">GL300_22810</name>
</gene>
<dbReference type="Gene3D" id="3.20.20.150">
    <property type="entry name" value="Divalent-metal-dependent TIM barrel enzymes"/>
    <property type="match status" value="1"/>
</dbReference>
<reference evidence="2 3" key="1">
    <citation type="submission" date="2019-11" db="EMBL/GenBank/DDBJ databases">
        <authorList>
            <person name="Dong K."/>
        </authorList>
    </citation>
    <scope>NUCLEOTIDE SEQUENCE [LARGE SCALE GENOMIC DNA]</scope>
    <source>
        <strain evidence="2 3">NBRC 112902</strain>
    </source>
</reference>
<protein>
    <submittedName>
        <fullName evidence="2">TIM barrel protein</fullName>
    </submittedName>
</protein>
<dbReference type="RefSeq" id="WP_155041984.1">
    <property type="nucleotide sequence ID" value="NZ_WMIG01000024.1"/>
</dbReference>
<keyword evidence="3" id="KW-1185">Reference proteome</keyword>
<sequence>MSHPLGMAYLTLGDLDPMDMVVAAAEGGFGATGLRLTGHRPGDPWPLDPSDADQVLRLRDRARAAGILIANACTYRFTPDTDPSDYLAVLRACETLGTATMIANAACEDQALAARNLAAVADMAADHGIRIAFEFIPVSTVPSLGAALRLIEMTDRSNVGLAIDALHLWRSGGRPEDLAGVPPEKLYVVQLCDGPLARPEGEALYHEMRAGRLLPGEGEFDLAALLRAMPADAEIEAEVPDDRHAHLLPAARAARVWRATSAFLERQHHGATA</sequence>
<dbReference type="Pfam" id="PF01261">
    <property type="entry name" value="AP_endonuc_2"/>
    <property type="match status" value="1"/>
</dbReference>
<evidence type="ECO:0000313" key="2">
    <source>
        <dbReference type="EMBL" id="MTH62033.1"/>
    </source>
</evidence>
<dbReference type="EMBL" id="WMIG01000024">
    <property type="protein sequence ID" value="MTH62033.1"/>
    <property type="molecule type" value="Genomic_DNA"/>
</dbReference>
<feature type="domain" description="Xylose isomerase-like TIM barrel" evidence="1">
    <location>
        <begin position="23"/>
        <end position="257"/>
    </location>
</feature>
<dbReference type="AlphaFoldDB" id="A0A844HNV4"/>
<dbReference type="PANTHER" id="PTHR12110">
    <property type="entry name" value="HYDROXYPYRUVATE ISOMERASE"/>
    <property type="match status" value="1"/>
</dbReference>
<dbReference type="InterPro" id="IPR050312">
    <property type="entry name" value="IolE/XylAMocC-like"/>
</dbReference>
<name>A0A844HNV4_9RHOB</name>
<dbReference type="InterPro" id="IPR013022">
    <property type="entry name" value="Xyl_isomerase-like_TIM-brl"/>
</dbReference>
<dbReference type="SUPFAM" id="SSF51658">
    <property type="entry name" value="Xylose isomerase-like"/>
    <property type="match status" value="1"/>
</dbReference>
<evidence type="ECO:0000313" key="3">
    <source>
        <dbReference type="Proteomes" id="UP000449846"/>
    </source>
</evidence>
<comment type="caution">
    <text evidence="2">The sequence shown here is derived from an EMBL/GenBank/DDBJ whole genome shotgun (WGS) entry which is preliminary data.</text>
</comment>
<proteinExistence type="predicted"/>
<dbReference type="Proteomes" id="UP000449846">
    <property type="component" value="Unassembled WGS sequence"/>
</dbReference>
<dbReference type="OrthoDB" id="9072761at2"/>
<organism evidence="2 3">
    <name type="scientific">Paracoccus litorisediminis</name>
    <dbReference type="NCBI Taxonomy" id="2006130"/>
    <lineage>
        <taxon>Bacteria</taxon>
        <taxon>Pseudomonadati</taxon>
        <taxon>Pseudomonadota</taxon>
        <taxon>Alphaproteobacteria</taxon>
        <taxon>Rhodobacterales</taxon>
        <taxon>Paracoccaceae</taxon>
        <taxon>Paracoccus</taxon>
    </lineage>
</organism>
<accession>A0A844HNV4</accession>